<feature type="domain" description="CBS" evidence="3">
    <location>
        <begin position="7"/>
        <end position="62"/>
    </location>
</feature>
<dbReference type="PROSITE" id="PS51371">
    <property type="entry name" value="CBS"/>
    <property type="match status" value="2"/>
</dbReference>
<dbReference type="EMBL" id="RXNV01000007">
    <property type="protein sequence ID" value="RTR30609.1"/>
    <property type="molecule type" value="Genomic_DNA"/>
</dbReference>
<dbReference type="SUPFAM" id="SSF54631">
    <property type="entry name" value="CBS-domain pair"/>
    <property type="match status" value="1"/>
</dbReference>
<name>A0A3S0ICM8_9GAMM</name>
<reference evidence="4 5" key="1">
    <citation type="submission" date="2018-12" db="EMBL/GenBank/DDBJ databases">
        <authorList>
            <person name="Yu L."/>
        </authorList>
    </citation>
    <scope>NUCLEOTIDE SEQUENCE [LARGE SCALE GENOMIC DNA]</scope>
    <source>
        <strain evidence="4 5">HAW-EB5</strain>
    </source>
</reference>
<dbReference type="AlphaFoldDB" id="A0A3S0ICM8"/>
<comment type="caution">
    <text evidence="4">The sequence shown here is derived from an EMBL/GenBank/DDBJ whole genome shotgun (WGS) entry which is preliminary data.</text>
</comment>
<evidence type="ECO:0000313" key="5">
    <source>
        <dbReference type="Proteomes" id="UP000282060"/>
    </source>
</evidence>
<dbReference type="SMART" id="SM00116">
    <property type="entry name" value="CBS"/>
    <property type="match status" value="2"/>
</dbReference>
<evidence type="ECO:0000256" key="1">
    <source>
        <dbReference type="ARBA" id="ARBA00023122"/>
    </source>
</evidence>
<dbReference type="InterPro" id="IPR051257">
    <property type="entry name" value="Diverse_CBS-Domain"/>
</dbReference>
<gene>
    <name evidence="4" type="ORF">EKG39_15400</name>
</gene>
<dbReference type="OrthoDB" id="9794094at2"/>
<sequence length="135" mass="15022">MKVSKLMSENIVTVEMEDRLCKVKDIFNKTNFHHLLVVDSGRLIGVISDRDLLKSLSPKIDSIAATTMDLACLNKKVHQIMTRKPISINSDATVKDAIDVFNTNRISCIPIISNEGNPVGILSWRDIMKALGKSK</sequence>
<dbReference type="Proteomes" id="UP000282060">
    <property type="component" value="Unassembled WGS sequence"/>
</dbReference>
<dbReference type="CDD" id="cd04584">
    <property type="entry name" value="CBS_pair_AcuB_like"/>
    <property type="match status" value="1"/>
</dbReference>
<keyword evidence="5" id="KW-1185">Reference proteome</keyword>
<organism evidence="4 5">
    <name type="scientific">Shewanella atlantica</name>
    <dbReference type="NCBI Taxonomy" id="271099"/>
    <lineage>
        <taxon>Bacteria</taxon>
        <taxon>Pseudomonadati</taxon>
        <taxon>Pseudomonadota</taxon>
        <taxon>Gammaproteobacteria</taxon>
        <taxon>Alteromonadales</taxon>
        <taxon>Shewanellaceae</taxon>
        <taxon>Shewanella</taxon>
    </lineage>
</organism>
<evidence type="ECO:0000256" key="2">
    <source>
        <dbReference type="PROSITE-ProRule" id="PRU00703"/>
    </source>
</evidence>
<dbReference type="PANTHER" id="PTHR43080">
    <property type="entry name" value="CBS DOMAIN-CONTAINING PROTEIN CBSX3, MITOCHONDRIAL"/>
    <property type="match status" value="1"/>
</dbReference>
<dbReference type="RefSeq" id="WP_126506720.1">
    <property type="nucleotide sequence ID" value="NZ_RXNV01000007.1"/>
</dbReference>
<evidence type="ECO:0000259" key="3">
    <source>
        <dbReference type="PROSITE" id="PS51371"/>
    </source>
</evidence>
<evidence type="ECO:0000313" key="4">
    <source>
        <dbReference type="EMBL" id="RTR30609.1"/>
    </source>
</evidence>
<dbReference type="InterPro" id="IPR046342">
    <property type="entry name" value="CBS_dom_sf"/>
</dbReference>
<dbReference type="PANTHER" id="PTHR43080:SF2">
    <property type="entry name" value="CBS DOMAIN-CONTAINING PROTEIN"/>
    <property type="match status" value="1"/>
</dbReference>
<accession>A0A3S0ICM8</accession>
<keyword evidence="1 2" id="KW-0129">CBS domain</keyword>
<dbReference type="Pfam" id="PF00571">
    <property type="entry name" value="CBS"/>
    <property type="match status" value="2"/>
</dbReference>
<protein>
    <submittedName>
        <fullName evidence="4">CBS domain-containing protein</fullName>
    </submittedName>
</protein>
<proteinExistence type="predicted"/>
<dbReference type="Gene3D" id="3.10.580.10">
    <property type="entry name" value="CBS-domain"/>
    <property type="match status" value="1"/>
</dbReference>
<dbReference type="InterPro" id="IPR000644">
    <property type="entry name" value="CBS_dom"/>
</dbReference>
<feature type="domain" description="CBS" evidence="3">
    <location>
        <begin position="81"/>
        <end position="135"/>
    </location>
</feature>